<accession>A0AAN7L9S8</accession>
<proteinExistence type="predicted"/>
<name>A0AAN7L9S8_TRANT</name>
<keyword evidence="1" id="KW-0813">Transport</keyword>
<dbReference type="EMBL" id="JAXQNO010000016">
    <property type="protein sequence ID" value="KAK4782487.1"/>
    <property type="molecule type" value="Genomic_DNA"/>
</dbReference>
<evidence type="ECO:0000256" key="2">
    <source>
        <dbReference type="SAM" id="SignalP"/>
    </source>
</evidence>
<evidence type="ECO:0000313" key="3">
    <source>
        <dbReference type="EMBL" id="KAK4782487.1"/>
    </source>
</evidence>
<dbReference type="PANTHER" id="PTHR19241">
    <property type="entry name" value="ATP-BINDING CASSETTE TRANSPORTER"/>
    <property type="match status" value="1"/>
</dbReference>
<sequence>MLHTYISIDMEYKQNCLVTFALWMLSVSLLLCQQVGGEISYNGYKLDEFIPQKTAAYISQNDLHIAEMTVRETLDFSARCQGIGSREGHFLLHDIKEPVK</sequence>
<reference evidence="3 4" key="1">
    <citation type="journal article" date="2023" name="Hortic Res">
        <title>Pangenome of water caltrop reveals structural variations and asymmetric subgenome divergence after allopolyploidization.</title>
        <authorList>
            <person name="Zhang X."/>
            <person name="Chen Y."/>
            <person name="Wang L."/>
            <person name="Yuan Y."/>
            <person name="Fang M."/>
            <person name="Shi L."/>
            <person name="Lu R."/>
            <person name="Comes H.P."/>
            <person name="Ma Y."/>
            <person name="Chen Y."/>
            <person name="Huang G."/>
            <person name="Zhou Y."/>
            <person name="Zheng Z."/>
            <person name="Qiu Y."/>
        </authorList>
    </citation>
    <scope>NUCLEOTIDE SEQUENCE [LARGE SCALE GENOMIC DNA]</scope>
    <source>
        <strain evidence="3">F231</strain>
    </source>
</reference>
<comment type="caution">
    <text evidence="3">The sequence shown here is derived from an EMBL/GenBank/DDBJ whole genome shotgun (WGS) entry which is preliminary data.</text>
</comment>
<keyword evidence="2" id="KW-0732">Signal</keyword>
<protein>
    <submittedName>
        <fullName evidence="3">Uncharacterized protein</fullName>
    </submittedName>
</protein>
<dbReference type="Gene3D" id="3.40.50.300">
    <property type="entry name" value="P-loop containing nucleotide triphosphate hydrolases"/>
    <property type="match status" value="1"/>
</dbReference>
<keyword evidence="4" id="KW-1185">Reference proteome</keyword>
<evidence type="ECO:0000256" key="1">
    <source>
        <dbReference type="ARBA" id="ARBA00022448"/>
    </source>
</evidence>
<organism evidence="3 4">
    <name type="scientific">Trapa natans</name>
    <name type="common">Water chestnut</name>
    <dbReference type="NCBI Taxonomy" id="22666"/>
    <lineage>
        <taxon>Eukaryota</taxon>
        <taxon>Viridiplantae</taxon>
        <taxon>Streptophyta</taxon>
        <taxon>Embryophyta</taxon>
        <taxon>Tracheophyta</taxon>
        <taxon>Spermatophyta</taxon>
        <taxon>Magnoliopsida</taxon>
        <taxon>eudicotyledons</taxon>
        <taxon>Gunneridae</taxon>
        <taxon>Pentapetalae</taxon>
        <taxon>rosids</taxon>
        <taxon>malvids</taxon>
        <taxon>Myrtales</taxon>
        <taxon>Lythraceae</taxon>
        <taxon>Trapa</taxon>
    </lineage>
</organism>
<evidence type="ECO:0000313" key="4">
    <source>
        <dbReference type="Proteomes" id="UP001346149"/>
    </source>
</evidence>
<feature type="signal peptide" evidence="2">
    <location>
        <begin position="1"/>
        <end position="37"/>
    </location>
</feature>
<gene>
    <name evidence="3" type="ORF">SAY86_016589</name>
</gene>
<dbReference type="Proteomes" id="UP001346149">
    <property type="component" value="Unassembled WGS sequence"/>
</dbReference>
<feature type="chain" id="PRO_5042977733" evidence="2">
    <location>
        <begin position="38"/>
        <end position="100"/>
    </location>
</feature>
<dbReference type="AlphaFoldDB" id="A0AAN7L9S8"/>
<dbReference type="InterPro" id="IPR027417">
    <property type="entry name" value="P-loop_NTPase"/>
</dbReference>